<dbReference type="EMBL" id="JAUTXU010000049">
    <property type="protein sequence ID" value="KAK3715392.1"/>
    <property type="molecule type" value="Genomic_DNA"/>
</dbReference>
<gene>
    <name evidence="1" type="ORF">LTR37_007120</name>
</gene>
<keyword evidence="2" id="KW-1185">Reference proteome</keyword>
<protein>
    <submittedName>
        <fullName evidence="1">Uncharacterized protein</fullName>
    </submittedName>
</protein>
<sequence length="640" mass="70395">MLHWLAGQRQTEGPTDPDTTGYLEPPETPAPVFAVRAFKHAIFGTPQTNQPKPRRNSSTDNGRPRNGDSKPLRPGITRPKSASDAQTLAKQQVQDVPEPLASPTKGILLTPGTAAAKKKNVTFGDHVVDNEEKRPMRNGLPDDCPGNFPESEIKVGEDVDSADEDAEKGRGRNKLNEALERARDESKKQKPRVERRGKKDKVNGDDDVDDVPGEFAEPTAESGKYWKHEYDIYRTNTQREVKKLITKQKAAKSFAHAKDIQCTELADDLRHEKKKVETLKAKIEELSSLMKDLHDELRTSKDAEKKSAVEVGSLRRQLGLERKDSARPESSDGVAIAPLESKESAEQRINRENNKLQDDPVQRPSEPYPPQAERERTKPDLQTLRNRMRSKPENSQAKPSADDIWALSFASSSPVATRTNDRPPVAPKHGRSVTSGTDATPLQTLDVNSLGNGKVSPRRSSPQSLDVEVKSQPDLEGVESGEGEQERSESPVRASEAQRPSKESDYRAKSGAKETSAQHAATEERTMTDLSIAVPSSSPFQPYARQLSPTKGVAPAGPREPPSARTTQLNNTKENAPPASKLQGQQNELHMKPSAMWSSINAPQASKRTVSTNKKDGKEVSSDRLEAARARINARGRVAS</sequence>
<evidence type="ECO:0000313" key="1">
    <source>
        <dbReference type="EMBL" id="KAK3715392.1"/>
    </source>
</evidence>
<comment type="caution">
    <text evidence="1">The sequence shown here is derived from an EMBL/GenBank/DDBJ whole genome shotgun (WGS) entry which is preliminary data.</text>
</comment>
<evidence type="ECO:0000313" key="2">
    <source>
        <dbReference type="Proteomes" id="UP001281147"/>
    </source>
</evidence>
<organism evidence="1 2">
    <name type="scientific">Vermiconidia calcicola</name>
    <dbReference type="NCBI Taxonomy" id="1690605"/>
    <lineage>
        <taxon>Eukaryota</taxon>
        <taxon>Fungi</taxon>
        <taxon>Dikarya</taxon>
        <taxon>Ascomycota</taxon>
        <taxon>Pezizomycotina</taxon>
        <taxon>Dothideomycetes</taxon>
        <taxon>Dothideomycetidae</taxon>
        <taxon>Mycosphaerellales</taxon>
        <taxon>Extremaceae</taxon>
        <taxon>Vermiconidia</taxon>
    </lineage>
</organism>
<proteinExistence type="predicted"/>
<dbReference type="Proteomes" id="UP001281147">
    <property type="component" value="Unassembled WGS sequence"/>
</dbReference>
<accession>A0ACC3NEJ2</accession>
<name>A0ACC3NEJ2_9PEZI</name>
<reference evidence="1" key="1">
    <citation type="submission" date="2023-07" db="EMBL/GenBank/DDBJ databases">
        <title>Black Yeasts Isolated from many extreme environments.</title>
        <authorList>
            <person name="Coleine C."/>
            <person name="Stajich J.E."/>
            <person name="Selbmann L."/>
        </authorList>
    </citation>
    <scope>NUCLEOTIDE SEQUENCE</scope>
    <source>
        <strain evidence="1">CCFEE 5714</strain>
    </source>
</reference>